<protein>
    <submittedName>
        <fullName evidence="3">NACHT, LRR and PYD domains-containing protein 14-like</fullName>
    </submittedName>
</protein>
<proteinExistence type="predicted"/>
<sequence>MLVEDIQASGRDAVLGFWESLFALHPHPNLLGALDELSHAGHGLEQNIILDKCGPDLKACRLQHREDLLEKTQNLVEHRAPGLTNESQSFSITERYLDLIVVSSQHFRSRPQHELIATGGIHEHYLQRAQSNLERISPNRLFHWCHRKRCVPQAVLVSGVPGVGKTTLMQKFVYDWANGNLYQRFAFVFSFKFRNLNNKEELSLAQMIINEYPYLHSQLDTIFRNPVNCFLFLMV</sequence>
<dbReference type="AGR" id="Xenbase:XB-GENE-29079423"/>
<evidence type="ECO:0000259" key="1">
    <source>
        <dbReference type="PROSITE" id="PS50837"/>
    </source>
</evidence>
<accession>A0A8J1IQG1</accession>
<organism evidence="2 3">
    <name type="scientific">Xenopus tropicalis</name>
    <name type="common">Western clawed frog</name>
    <name type="synonym">Silurana tropicalis</name>
    <dbReference type="NCBI Taxonomy" id="8364"/>
    <lineage>
        <taxon>Eukaryota</taxon>
        <taxon>Metazoa</taxon>
        <taxon>Chordata</taxon>
        <taxon>Craniata</taxon>
        <taxon>Vertebrata</taxon>
        <taxon>Euteleostomi</taxon>
        <taxon>Amphibia</taxon>
        <taxon>Batrachia</taxon>
        <taxon>Anura</taxon>
        <taxon>Pipoidea</taxon>
        <taxon>Pipidae</taxon>
        <taxon>Xenopodinae</taxon>
        <taxon>Xenopus</taxon>
        <taxon>Silurana</taxon>
    </lineage>
</organism>
<dbReference type="RefSeq" id="XP_031747823.1">
    <property type="nucleotide sequence ID" value="XM_031891963.1"/>
</dbReference>
<dbReference type="GeneID" id="100488807"/>
<dbReference type="Proteomes" id="UP000008143">
    <property type="component" value="Chromosome 8"/>
</dbReference>
<feature type="domain" description="NACHT" evidence="1">
    <location>
        <begin position="153"/>
        <end position="235"/>
    </location>
</feature>
<evidence type="ECO:0000313" key="3">
    <source>
        <dbReference type="RefSeq" id="XP_031747823.1"/>
    </source>
</evidence>
<name>A0A8J1IQG1_XENTR</name>
<dbReference type="AlphaFoldDB" id="A0A8J1IQG1"/>
<dbReference type="KEGG" id="xtr:100488807"/>
<dbReference type="InterPro" id="IPR050637">
    <property type="entry name" value="NLRP_innate_immun_reg"/>
</dbReference>
<dbReference type="Gene3D" id="3.40.50.300">
    <property type="entry name" value="P-loop containing nucleotide triphosphate hydrolases"/>
    <property type="match status" value="1"/>
</dbReference>
<dbReference type="PROSITE" id="PS50837">
    <property type="entry name" value="NACHT"/>
    <property type="match status" value="1"/>
</dbReference>
<dbReference type="InterPro" id="IPR027417">
    <property type="entry name" value="P-loop_NTPase"/>
</dbReference>
<dbReference type="InterPro" id="IPR007111">
    <property type="entry name" value="NACHT_NTPase"/>
</dbReference>
<gene>
    <name evidence="3 4" type="primary">LOC100488807</name>
</gene>
<keyword evidence="2" id="KW-1185">Reference proteome</keyword>
<dbReference type="Xenbase" id="XB-GENE-29079423">
    <property type="gene designation" value="LOC100488807"/>
</dbReference>
<evidence type="ECO:0000313" key="4">
    <source>
        <dbReference type="Xenbase" id="XB-GENE-29079423"/>
    </source>
</evidence>
<dbReference type="OrthoDB" id="9946215at2759"/>
<dbReference type="SUPFAM" id="SSF52540">
    <property type="entry name" value="P-loop containing nucleoside triphosphate hydrolases"/>
    <property type="match status" value="1"/>
</dbReference>
<evidence type="ECO:0000313" key="2">
    <source>
        <dbReference type="Proteomes" id="UP000008143"/>
    </source>
</evidence>
<dbReference type="PANTHER" id="PTHR45690">
    <property type="entry name" value="NACHT, LRR AND PYD DOMAINS-CONTAINING PROTEIN 12"/>
    <property type="match status" value="1"/>
</dbReference>
<reference evidence="3" key="1">
    <citation type="submission" date="2025-08" db="UniProtKB">
        <authorList>
            <consortium name="RefSeq"/>
        </authorList>
    </citation>
    <scope>IDENTIFICATION</scope>
    <source>
        <strain evidence="3">Nigerian</strain>
        <tissue evidence="3">Liver and blood</tissue>
    </source>
</reference>
<dbReference type="PANTHER" id="PTHR45690:SF21">
    <property type="entry name" value="NACHT, LRR AND PYD DOMAINS-CONTAINING PROTEIN 4 ISOFORM X1"/>
    <property type="match status" value="1"/>
</dbReference>
<dbReference type="Pfam" id="PF05729">
    <property type="entry name" value="NACHT"/>
    <property type="match status" value="1"/>
</dbReference>